<comment type="caution">
    <text evidence="2">The sequence shown here is derived from an EMBL/GenBank/DDBJ whole genome shotgun (WGS) entry which is preliminary data.</text>
</comment>
<accession>A0AAW1D0S0</accession>
<proteinExistence type="predicted"/>
<keyword evidence="3" id="KW-1185">Reference proteome</keyword>
<dbReference type="EMBL" id="JAPXFL010000007">
    <property type="protein sequence ID" value="KAK9504544.1"/>
    <property type="molecule type" value="Genomic_DNA"/>
</dbReference>
<evidence type="ECO:0000313" key="2">
    <source>
        <dbReference type="EMBL" id="KAK9504544.1"/>
    </source>
</evidence>
<dbReference type="AlphaFoldDB" id="A0AAW1D0S0"/>
<organism evidence="2 3">
    <name type="scientific">Rhynocoris fuscipes</name>
    <dbReference type="NCBI Taxonomy" id="488301"/>
    <lineage>
        <taxon>Eukaryota</taxon>
        <taxon>Metazoa</taxon>
        <taxon>Ecdysozoa</taxon>
        <taxon>Arthropoda</taxon>
        <taxon>Hexapoda</taxon>
        <taxon>Insecta</taxon>
        <taxon>Pterygota</taxon>
        <taxon>Neoptera</taxon>
        <taxon>Paraneoptera</taxon>
        <taxon>Hemiptera</taxon>
        <taxon>Heteroptera</taxon>
        <taxon>Panheteroptera</taxon>
        <taxon>Cimicomorpha</taxon>
        <taxon>Reduviidae</taxon>
        <taxon>Harpactorinae</taxon>
        <taxon>Harpactorini</taxon>
        <taxon>Rhynocoris</taxon>
    </lineage>
</organism>
<dbReference type="InterPro" id="IPR013087">
    <property type="entry name" value="Znf_C2H2_type"/>
</dbReference>
<protein>
    <recommendedName>
        <fullName evidence="1">C2H2-type domain-containing protein</fullName>
    </recommendedName>
</protein>
<dbReference type="SMART" id="SM00355">
    <property type="entry name" value="ZnF_C2H2"/>
    <property type="match status" value="2"/>
</dbReference>
<evidence type="ECO:0000313" key="3">
    <source>
        <dbReference type="Proteomes" id="UP001461498"/>
    </source>
</evidence>
<feature type="domain" description="C2H2-type" evidence="1">
    <location>
        <begin position="97"/>
        <end position="119"/>
    </location>
</feature>
<name>A0AAW1D0S0_9HEMI</name>
<gene>
    <name evidence="2" type="ORF">O3M35_010857</name>
</gene>
<dbReference type="Proteomes" id="UP001461498">
    <property type="component" value="Unassembled WGS sequence"/>
</dbReference>
<evidence type="ECO:0000259" key="1">
    <source>
        <dbReference type="SMART" id="SM00355"/>
    </source>
</evidence>
<feature type="domain" description="C2H2-type" evidence="1">
    <location>
        <begin position="192"/>
        <end position="213"/>
    </location>
</feature>
<sequence length="222" mass="25847">MRQIKLFVKSRSDRFTADVLNTNRQTVRMIVGLLSGHCSKIDLTETGKHMANLMSDISASSANDDMDASTSDSECDDSTLLMRLNGNILPKTLQKIYRCPYCTYFGQTIGRLYLHILNHRTIKERILLRNEQNQSVNRHPRIISLYRRRKNRLGVDIVALVDLTEEFGNDRELTFEQYRNIFTPKYTAKNMIRCKDCKGVFTSYIQLQSHLYHCKRNKTKSN</sequence>
<reference evidence="2 3" key="1">
    <citation type="submission" date="2022-12" db="EMBL/GenBank/DDBJ databases">
        <title>Chromosome-level genome assembly of true bugs.</title>
        <authorList>
            <person name="Ma L."/>
            <person name="Li H."/>
        </authorList>
    </citation>
    <scope>NUCLEOTIDE SEQUENCE [LARGE SCALE GENOMIC DNA]</scope>
    <source>
        <strain evidence="2">Lab_2022b</strain>
    </source>
</reference>